<dbReference type="Gene3D" id="1.10.357.10">
    <property type="entry name" value="Tetracycline Repressor, domain 2"/>
    <property type="match status" value="1"/>
</dbReference>
<dbReference type="EMBL" id="JBHMCF010000002">
    <property type="protein sequence ID" value="MFB9467914.1"/>
    <property type="molecule type" value="Genomic_DNA"/>
</dbReference>
<name>A0ABV5NCC2_9ACTN</name>
<keyword evidence="1" id="KW-0805">Transcription regulation</keyword>
<sequence length="214" mass="23306">MSAGTLQGRRPSPARERVLETAKRLFYAEGIHTVGIDRIIAEAGVAKATFYHHFPSKDDLVRAYITDQSGLQRTAAAELGRDDAPYERLRTFFVHLCEFGSGPGYRGCPFVNTAAEYPDPAHPVRQAIVEHRRWNRDLYRDLLAEAGHPDPEQTADLLLMLRDGLVVGFDLDDPAAVRATAQEALARLVGPRAGLDVSGAAAAPPTPPAPERTG</sequence>
<dbReference type="InterPro" id="IPR001647">
    <property type="entry name" value="HTH_TetR"/>
</dbReference>
<evidence type="ECO:0000313" key="6">
    <source>
        <dbReference type="EMBL" id="MFB9467914.1"/>
    </source>
</evidence>
<dbReference type="PRINTS" id="PR00455">
    <property type="entry name" value="HTHTETR"/>
</dbReference>
<evidence type="ECO:0000256" key="1">
    <source>
        <dbReference type="ARBA" id="ARBA00023015"/>
    </source>
</evidence>
<gene>
    <name evidence="6" type="ORF">ACFFR3_00265</name>
</gene>
<feature type="domain" description="HTH tetR-type" evidence="5">
    <location>
        <begin position="12"/>
        <end position="72"/>
    </location>
</feature>
<dbReference type="SUPFAM" id="SSF46689">
    <property type="entry name" value="Homeodomain-like"/>
    <property type="match status" value="1"/>
</dbReference>
<dbReference type="InterPro" id="IPR009057">
    <property type="entry name" value="Homeodomain-like_sf"/>
</dbReference>
<accession>A0ABV5NCC2</accession>
<protein>
    <submittedName>
        <fullName evidence="6">TetR/AcrR family transcriptional regulator</fullName>
    </submittedName>
</protein>
<dbReference type="PANTHER" id="PTHR47506:SF3">
    <property type="entry name" value="HTH-TYPE TRANSCRIPTIONAL REGULATOR LMRA"/>
    <property type="match status" value="1"/>
</dbReference>
<comment type="caution">
    <text evidence="6">The sequence shown here is derived from an EMBL/GenBank/DDBJ whole genome shotgun (WGS) entry which is preliminary data.</text>
</comment>
<dbReference type="PROSITE" id="PS50977">
    <property type="entry name" value="HTH_TETR_2"/>
    <property type="match status" value="1"/>
</dbReference>
<keyword evidence="3" id="KW-0804">Transcription</keyword>
<dbReference type="PANTHER" id="PTHR47506">
    <property type="entry name" value="TRANSCRIPTIONAL REGULATORY PROTEIN"/>
    <property type="match status" value="1"/>
</dbReference>
<dbReference type="Pfam" id="PF16925">
    <property type="entry name" value="TetR_C_13"/>
    <property type="match status" value="1"/>
</dbReference>
<proteinExistence type="predicted"/>
<dbReference type="Proteomes" id="UP001589568">
    <property type="component" value="Unassembled WGS sequence"/>
</dbReference>
<feature type="DNA-binding region" description="H-T-H motif" evidence="4">
    <location>
        <begin position="35"/>
        <end position="54"/>
    </location>
</feature>
<keyword evidence="2 4" id="KW-0238">DNA-binding</keyword>
<evidence type="ECO:0000256" key="4">
    <source>
        <dbReference type="PROSITE-ProRule" id="PRU00335"/>
    </source>
</evidence>
<keyword evidence="7" id="KW-1185">Reference proteome</keyword>
<dbReference type="RefSeq" id="WP_345388230.1">
    <property type="nucleotide sequence ID" value="NZ_BAAAXS010000001.1"/>
</dbReference>
<evidence type="ECO:0000256" key="2">
    <source>
        <dbReference type="ARBA" id="ARBA00023125"/>
    </source>
</evidence>
<dbReference type="Pfam" id="PF00440">
    <property type="entry name" value="TetR_N"/>
    <property type="match status" value="1"/>
</dbReference>
<dbReference type="InterPro" id="IPR011075">
    <property type="entry name" value="TetR_C"/>
</dbReference>
<organism evidence="6 7">
    <name type="scientific">Nonomuraea salmonea</name>
    <dbReference type="NCBI Taxonomy" id="46181"/>
    <lineage>
        <taxon>Bacteria</taxon>
        <taxon>Bacillati</taxon>
        <taxon>Actinomycetota</taxon>
        <taxon>Actinomycetes</taxon>
        <taxon>Streptosporangiales</taxon>
        <taxon>Streptosporangiaceae</taxon>
        <taxon>Nonomuraea</taxon>
    </lineage>
</organism>
<evidence type="ECO:0000259" key="5">
    <source>
        <dbReference type="PROSITE" id="PS50977"/>
    </source>
</evidence>
<dbReference type="InterPro" id="IPR036271">
    <property type="entry name" value="Tet_transcr_reg_TetR-rel_C_sf"/>
</dbReference>
<dbReference type="SUPFAM" id="SSF48498">
    <property type="entry name" value="Tetracyclin repressor-like, C-terminal domain"/>
    <property type="match status" value="1"/>
</dbReference>
<reference evidence="6 7" key="1">
    <citation type="submission" date="2024-09" db="EMBL/GenBank/DDBJ databases">
        <authorList>
            <person name="Sun Q."/>
            <person name="Mori K."/>
        </authorList>
    </citation>
    <scope>NUCLEOTIDE SEQUENCE [LARGE SCALE GENOMIC DNA]</scope>
    <source>
        <strain evidence="6 7">JCM 3324</strain>
    </source>
</reference>
<evidence type="ECO:0000256" key="3">
    <source>
        <dbReference type="ARBA" id="ARBA00023163"/>
    </source>
</evidence>
<evidence type="ECO:0000313" key="7">
    <source>
        <dbReference type="Proteomes" id="UP001589568"/>
    </source>
</evidence>